<gene>
    <name evidence="1" type="ORF">HannXRQ_Chr15g0465311</name>
</gene>
<dbReference type="EMBL" id="CM007904">
    <property type="protein sequence ID" value="OTF93809.1"/>
    <property type="molecule type" value="Genomic_DNA"/>
</dbReference>
<organism evidence="1 2">
    <name type="scientific">Helianthus annuus</name>
    <name type="common">Common sunflower</name>
    <dbReference type="NCBI Taxonomy" id="4232"/>
    <lineage>
        <taxon>Eukaryota</taxon>
        <taxon>Viridiplantae</taxon>
        <taxon>Streptophyta</taxon>
        <taxon>Embryophyta</taxon>
        <taxon>Tracheophyta</taxon>
        <taxon>Spermatophyta</taxon>
        <taxon>Magnoliopsida</taxon>
        <taxon>eudicotyledons</taxon>
        <taxon>Gunneridae</taxon>
        <taxon>Pentapetalae</taxon>
        <taxon>asterids</taxon>
        <taxon>campanulids</taxon>
        <taxon>Asterales</taxon>
        <taxon>Asteraceae</taxon>
        <taxon>Asteroideae</taxon>
        <taxon>Heliantheae alliance</taxon>
        <taxon>Heliantheae</taxon>
        <taxon>Helianthus</taxon>
    </lineage>
</organism>
<reference evidence="2" key="1">
    <citation type="journal article" date="2017" name="Nature">
        <title>The sunflower genome provides insights into oil metabolism, flowering and Asterid evolution.</title>
        <authorList>
            <person name="Badouin H."/>
            <person name="Gouzy J."/>
            <person name="Grassa C.J."/>
            <person name="Murat F."/>
            <person name="Staton S.E."/>
            <person name="Cottret L."/>
            <person name="Lelandais-Briere C."/>
            <person name="Owens G.L."/>
            <person name="Carrere S."/>
            <person name="Mayjonade B."/>
            <person name="Legrand L."/>
            <person name="Gill N."/>
            <person name="Kane N.C."/>
            <person name="Bowers J.E."/>
            <person name="Hubner S."/>
            <person name="Bellec A."/>
            <person name="Berard A."/>
            <person name="Berges H."/>
            <person name="Blanchet N."/>
            <person name="Boniface M.C."/>
            <person name="Brunel D."/>
            <person name="Catrice O."/>
            <person name="Chaidir N."/>
            <person name="Claudel C."/>
            <person name="Donnadieu C."/>
            <person name="Faraut T."/>
            <person name="Fievet G."/>
            <person name="Helmstetter N."/>
            <person name="King M."/>
            <person name="Knapp S.J."/>
            <person name="Lai Z."/>
            <person name="Le Paslier M.C."/>
            <person name="Lippi Y."/>
            <person name="Lorenzon L."/>
            <person name="Mandel J.R."/>
            <person name="Marage G."/>
            <person name="Marchand G."/>
            <person name="Marquand E."/>
            <person name="Bret-Mestries E."/>
            <person name="Morien E."/>
            <person name="Nambeesan S."/>
            <person name="Nguyen T."/>
            <person name="Pegot-Espagnet P."/>
            <person name="Pouilly N."/>
            <person name="Raftis F."/>
            <person name="Sallet E."/>
            <person name="Schiex T."/>
            <person name="Thomas J."/>
            <person name="Vandecasteele C."/>
            <person name="Vares D."/>
            <person name="Vear F."/>
            <person name="Vautrin S."/>
            <person name="Crespi M."/>
            <person name="Mangin B."/>
            <person name="Burke J.M."/>
            <person name="Salse J."/>
            <person name="Munos S."/>
            <person name="Vincourt P."/>
            <person name="Rieseberg L.H."/>
            <person name="Langlade N.B."/>
        </authorList>
    </citation>
    <scope>NUCLEOTIDE SEQUENCE [LARGE SCALE GENOMIC DNA]</scope>
    <source>
        <strain evidence="2">cv. SF193</strain>
    </source>
</reference>
<evidence type="ECO:0000313" key="1">
    <source>
        <dbReference type="EMBL" id="OTF93809.1"/>
    </source>
</evidence>
<keyword evidence="2" id="KW-1185">Reference proteome</keyword>
<sequence>MKQSSWVFRKARWSLWVELEALDQQDFLSSSLFLCKNLDGFGKICSSGYQERKLL</sequence>
<dbReference type="AlphaFoldDB" id="A0A251S4N4"/>
<dbReference type="InParanoid" id="A0A251S4N4"/>
<accession>A0A251S4N4</accession>
<proteinExistence type="predicted"/>
<evidence type="ECO:0000313" key="2">
    <source>
        <dbReference type="Proteomes" id="UP000215914"/>
    </source>
</evidence>
<name>A0A251S4N4_HELAN</name>
<dbReference type="Proteomes" id="UP000215914">
    <property type="component" value="Chromosome 15"/>
</dbReference>
<protein>
    <submittedName>
        <fullName evidence="1">Uncharacterized protein</fullName>
    </submittedName>
</protein>